<protein>
    <submittedName>
        <fullName evidence="1">ARAD1C42526p</fullName>
    </submittedName>
</protein>
<gene>
    <name evidence="1" type="ORF">GNLVRS02_ARAD1C42526g</name>
</gene>
<sequence>MNSPQSYKRAAGVRARTIKMQYSQIVVVLATLGGCVQAANDIKLNPLVKNIVLDDRAVATAYRSTATVVVARTGAVTSGNGLANGSGNSYYSYSAPSIAATSPEATTRGIDSAVATGSTVGTGSGVGAVPTSIAVPSATATDTGLETAIGSLTGSPMESPMETAMETGASNNSTETLDTSVAQGGVAKAAIGSGSIALALIGLLI</sequence>
<reference evidence="1" key="1">
    <citation type="submission" date="2014-02" db="EMBL/GenBank/DDBJ databases">
        <authorList>
            <person name="Genoscope - CEA"/>
        </authorList>
    </citation>
    <scope>NUCLEOTIDE SEQUENCE</scope>
    <source>
        <strain evidence="1">LS3</strain>
    </source>
</reference>
<name>A0A060TA53_BLAAD</name>
<proteinExistence type="predicted"/>
<accession>A0A060TA53</accession>
<reference evidence="1" key="2">
    <citation type="submission" date="2014-06" db="EMBL/GenBank/DDBJ databases">
        <title>The complete genome of Blastobotrys (Arxula) adeninivorans LS3 - a yeast of biotechnological interest.</title>
        <authorList>
            <person name="Kunze G."/>
            <person name="Gaillardin C."/>
            <person name="Czernicka M."/>
            <person name="Durrens P."/>
            <person name="Martin T."/>
            <person name="Boer E."/>
            <person name="Gabaldon T."/>
            <person name="Cruz J."/>
            <person name="Talla E."/>
            <person name="Marck C."/>
            <person name="Goffeau A."/>
            <person name="Barbe V."/>
            <person name="Baret P."/>
            <person name="Baronian K."/>
            <person name="Beier S."/>
            <person name="Bleykasten C."/>
            <person name="Bode R."/>
            <person name="Casaregola S."/>
            <person name="Despons L."/>
            <person name="Fairhead C."/>
            <person name="Giersberg M."/>
            <person name="Gierski P."/>
            <person name="Hahnel U."/>
            <person name="Hartmann A."/>
            <person name="Jankowska D."/>
            <person name="Jubin C."/>
            <person name="Jung P."/>
            <person name="Lafontaine I."/>
            <person name="Leh-Louis V."/>
            <person name="Lemaire M."/>
            <person name="Marcet-Houben M."/>
            <person name="Mascher M."/>
            <person name="Morel G."/>
            <person name="Richard G.-F."/>
            <person name="Riechen J."/>
            <person name="Sacerdot C."/>
            <person name="Sarkar A."/>
            <person name="Savel G."/>
            <person name="Schacherer J."/>
            <person name="Sherman D."/>
            <person name="Straub M.-L."/>
            <person name="Stein N."/>
            <person name="Thierry A."/>
            <person name="Trautwein-Schult A."/>
            <person name="Westhof E."/>
            <person name="Worch S."/>
            <person name="Dujon B."/>
            <person name="Souciet J.-L."/>
            <person name="Wincker P."/>
            <person name="Scholz U."/>
            <person name="Neuveglise N."/>
        </authorList>
    </citation>
    <scope>NUCLEOTIDE SEQUENCE</scope>
    <source>
        <strain evidence="1">LS3</strain>
    </source>
</reference>
<dbReference type="AlphaFoldDB" id="A0A060TA53"/>
<evidence type="ECO:0000313" key="1">
    <source>
        <dbReference type="EMBL" id="CDP35747.1"/>
    </source>
</evidence>
<organism evidence="1">
    <name type="scientific">Blastobotrys adeninivorans</name>
    <name type="common">Yeast</name>
    <name type="synonym">Arxula adeninivorans</name>
    <dbReference type="NCBI Taxonomy" id="409370"/>
    <lineage>
        <taxon>Eukaryota</taxon>
        <taxon>Fungi</taxon>
        <taxon>Dikarya</taxon>
        <taxon>Ascomycota</taxon>
        <taxon>Saccharomycotina</taxon>
        <taxon>Dipodascomycetes</taxon>
        <taxon>Dipodascales</taxon>
        <taxon>Trichomonascaceae</taxon>
        <taxon>Blastobotrys</taxon>
    </lineage>
</organism>
<dbReference type="EMBL" id="HG937693">
    <property type="protein sequence ID" value="CDP35747.1"/>
    <property type="molecule type" value="Genomic_DNA"/>
</dbReference>